<feature type="domain" description="Resolvase/invertase-type recombinase catalytic" evidence="3">
    <location>
        <begin position="3"/>
        <end position="139"/>
    </location>
</feature>
<dbReference type="OrthoDB" id="2290206at2"/>
<dbReference type="PROSITE" id="PS51736">
    <property type="entry name" value="RECOMBINASES_3"/>
    <property type="match status" value="1"/>
</dbReference>
<dbReference type="InterPro" id="IPR006119">
    <property type="entry name" value="Resolv_N"/>
</dbReference>
<keyword evidence="5" id="KW-1185">Reference proteome</keyword>
<dbReference type="PANTHER" id="PTHR30461">
    <property type="entry name" value="DNA-INVERTASE FROM LAMBDOID PROPHAGE"/>
    <property type="match status" value="1"/>
</dbReference>
<dbReference type="InterPro" id="IPR050639">
    <property type="entry name" value="SSR_resolvase"/>
</dbReference>
<sequence>MKKAIAYYRVSTDRQGQSGLGLEAQRAAVDRFVKQHGYQIIHEFTEIESGRKNNRPQLDLALRQCKKEKATLIIAKLDRLSRNLYFISGLIESGTEFKAVDMPDANKMMLQIHGVFAEYERDMISSRTKAALEAAKRRGKELGKNGKYVLSKQNKQEAKNFALQMKPIIEEIKSSGFKTYRSIMTELNNRKVPTSRNGQKWHYPTVYRLMQRLN</sequence>
<evidence type="ECO:0000256" key="2">
    <source>
        <dbReference type="ARBA" id="ARBA00023172"/>
    </source>
</evidence>
<accession>A0A1M5JCD8</accession>
<gene>
    <name evidence="4" type="ORF">SAMN05444008_13018</name>
</gene>
<dbReference type="PANTHER" id="PTHR30461:SF2">
    <property type="entry name" value="SERINE RECOMBINASE PINE-RELATED"/>
    <property type="match status" value="1"/>
</dbReference>
<evidence type="ECO:0000313" key="4">
    <source>
        <dbReference type="EMBL" id="SHG38035.1"/>
    </source>
</evidence>
<dbReference type="SMART" id="SM00857">
    <property type="entry name" value="Resolvase"/>
    <property type="match status" value="1"/>
</dbReference>
<dbReference type="GO" id="GO:0000150">
    <property type="term" value="F:DNA strand exchange activity"/>
    <property type="evidence" value="ECO:0007669"/>
    <property type="project" value="InterPro"/>
</dbReference>
<evidence type="ECO:0000313" key="5">
    <source>
        <dbReference type="Proteomes" id="UP000184368"/>
    </source>
</evidence>
<dbReference type="SUPFAM" id="SSF53041">
    <property type="entry name" value="Resolvase-like"/>
    <property type="match status" value="1"/>
</dbReference>
<keyword evidence="1" id="KW-0238">DNA-binding</keyword>
<dbReference type="GO" id="GO:0003677">
    <property type="term" value="F:DNA binding"/>
    <property type="evidence" value="ECO:0007669"/>
    <property type="project" value="UniProtKB-KW"/>
</dbReference>
<reference evidence="4 5" key="1">
    <citation type="submission" date="2016-11" db="EMBL/GenBank/DDBJ databases">
        <authorList>
            <person name="Jaros S."/>
            <person name="Januszkiewicz K."/>
            <person name="Wedrychowicz H."/>
        </authorList>
    </citation>
    <scope>NUCLEOTIDE SEQUENCE [LARGE SCALE GENOMIC DNA]</scope>
    <source>
        <strain evidence="4 5">DSM 26897</strain>
    </source>
</reference>
<dbReference type="InterPro" id="IPR036162">
    <property type="entry name" value="Resolvase-like_N_sf"/>
</dbReference>
<dbReference type="Gene3D" id="3.40.50.1390">
    <property type="entry name" value="Resolvase, N-terminal catalytic domain"/>
    <property type="match status" value="1"/>
</dbReference>
<keyword evidence="2" id="KW-0233">DNA recombination</keyword>
<dbReference type="CDD" id="cd00338">
    <property type="entry name" value="Ser_Recombinase"/>
    <property type="match status" value="1"/>
</dbReference>
<name>A0A1M5JCD8_9BACT</name>
<dbReference type="RefSeq" id="WP_073048737.1">
    <property type="nucleotide sequence ID" value="NZ_FQUO01000030.1"/>
</dbReference>
<dbReference type="AlphaFoldDB" id="A0A1M5JCD8"/>
<protein>
    <submittedName>
        <fullName evidence="4">Site-specific DNA recombinase</fullName>
    </submittedName>
</protein>
<evidence type="ECO:0000259" key="3">
    <source>
        <dbReference type="PROSITE" id="PS51736"/>
    </source>
</evidence>
<evidence type="ECO:0000256" key="1">
    <source>
        <dbReference type="ARBA" id="ARBA00023125"/>
    </source>
</evidence>
<dbReference type="Proteomes" id="UP000184368">
    <property type="component" value="Unassembled WGS sequence"/>
</dbReference>
<dbReference type="STRING" id="1302690.BUE76_00475"/>
<dbReference type="Pfam" id="PF00239">
    <property type="entry name" value="Resolvase"/>
    <property type="match status" value="1"/>
</dbReference>
<dbReference type="EMBL" id="FQUO01000030">
    <property type="protein sequence ID" value="SHG38035.1"/>
    <property type="molecule type" value="Genomic_DNA"/>
</dbReference>
<proteinExistence type="predicted"/>
<organism evidence="4 5">
    <name type="scientific">Cnuella takakiae</name>
    <dbReference type="NCBI Taxonomy" id="1302690"/>
    <lineage>
        <taxon>Bacteria</taxon>
        <taxon>Pseudomonadati</taxon>
        <taxon>Bacteroidota</taxon>
        <taxon>Chitinophagia</taxon>
        <taxon>Chitinophagales</taxon>
        <taxon>Chitinophagaceae</taxon>
        <taxon>Cnuella</taxon>
    </lineage>
</organism>